<dbReference type="Gene3D" id="3.40.220.10">
    <property type="entry name" value="Leucine Aminopeptidase, subunit E, domain 1"/>
    <property type="match status" value="1"/>
</dbReference>
<organism evidence="2 3">
    <name type="scientific">Catellatospora methionotrophica</name>
    <dbReference type="NCBI Taxonomy" id="121620"/>
    <lineage>
        <taxon>Bacteria</taxon>
        <taxon>Bacillati</taxon>
        <taxon>Actinomycetota</taxon>
        <taxon>Actinomycetes</taxon>
        <taxon>Micromonosporales</taxon>
        <taxon>Micromonosporaceae</taxon>
        <taxon>Catellatospora</taxon>
    </lineage>
</organism>
<evidence type="ECO:0000259" key="1">
    <source>
        <dbReference type="PROSITE" id="PS51154"/>
    </source>
</evidence>
<dbReference type="EMBL" id="BONJ01000030">
    <property type="protein sequence ID" value="GIG17152.1"/>
    <property type="molecule type" value="Genomic_DNA"/>
</dbReference>
<dbReference type="SMART" id="SM00506">
    <property type="entry name" value="A1pp"/>
    <property type="match status" value="1"/>
</dbReference>
<dbReference type="InterPro" id="IPR043472">
    <property type="entry name" value="Macro_dom-like"/>
</dbReference>
<protein>
    <recommendedName>
        <fullName evidence="1">Macro domain-containing protein</fullName>
    </recommendedName>
</protein>
<comment type="caution">
    <text evidence="2">The sequence shown here is derived from an EMBL/GenBank/DDBJ whole genome shotgun (WGS) entry which is preliminary data.</text>
</comment>
<dbReference type="PANTHER" id="PTHR11106">
    <property type="entry name" value="GANGLIOSIDE INDUCED DIFFERENTIATION ASSOCIATED PROTEIN 2-RELATED"/>
    <property type="match status" value="1"/>
</dbReference>
<evidence type="ECO:0000313" key="2">
    <source>
        <dbReference type="EMBL" id="GIG17152.1"/>
    </source>
</evidence>
<dbReference type="SUPFAM" id="SSF52949">
    <property type="entry name" value="Macro domain-like"/>
    <property type="match status" value="1"/>
</dbReference>
<dbReference type="InterPro" id="IPR002589">
    <property type="entry name" value="Macro_dom"/>
</dbReference>
<dbReference type="PROSITE" id="PS51154">
    <property type="entry name" value="MACRO"/>
    <property type="match status" value="1"/>
</dbReference>
<sequence>MTKSYADNGASYESAPPSSHEGGAVLIAALSIDRERRSPQTGVVTTLIAVVGDITKQAVDAVVNTASNAVIGGGGGGVNGAIHRLGGPAILHDCITRFPNGLLTGDAAWTTAGNLPAKWVIHTVGPDYTAGQRDRSVLESCYRRALEVADDLGLRTVAFPLIGSGAYGWPRHDAISAAVATIATAATRADEVRLVVTDEDVLEEVRRALARSTPLRILQGVQTLHQRGYHSVRVLPGMSASGMYWRVAVAAPDNFVSEHGYLHVRNEKQAVCYTTGALTAFAGGEVTVTTAPDVVADLILGALPTIAVTHDDPAYVAWFAGLMQLVEKHNAPPIAYADYFDDTEGWEVGWGSGIRHPRPPASPSHQTR</sequence>
<feature type="domain" description="Macro" evidence="1">
    <location>
        <begin position="34"/>
        <end position="213"/>
    </location>
</feature>
<keyword evidence="3" id="KW-1185">Reference proteome</keyword>
<evidence type="ECO:0000313" key="3">
    <source>
        <dbReference type="Proteomes" id="UP000660339"/>
    </source>
</evidence>
<dbReference type="Proteomes" id="UP000660339">
    <property type="component" value="Unassembled WGS sequence"/>
</dbReference>
<dbReference type="Pfam" id="PF01661">
    <property type="entry name" value="Macro"/>
    <property type="match status" value="1"/>
</dbReference>
<reference evidence="2" key="1">
    <citation type="submission" date="2021-01" db="EMBL/GenBank/DDBJ databases">
        <title>Whole genome shotgun sequence of Catellatospora methionotrophica NBRC 14553.</title>
        <authorList>
            <person name="Komaki H."/>
            <person name="Tamura T."/>
        </authorList>
    </citation>
    <scope>NUCLEOTIDE SEQUENCE</scope>
    <source>
        <strain evidence="2">NBRC 14553</strain>
    </source>
</reference>
<accession>A0A8J3LDD9</accession>
<dbReference type="PANTHER" id="PTHR11106:SF27">
    <property type="entry name" value="MACRO DOMAIN-CONTAINING PROTEIN"/>
    <property type="match status" value="1"/>
</dbReference>
<dbReference type="AlphaFoldDB" id="A0A8J3LDD9"/>
<gene>
    <name evidence="2" type="ORF">Cme02nite_54840</name>
</gene>
<proteinExistence type="predicted"/>
<name>A0A8J3LDD9_9ACTN</name>